<dbReference type="PANTHER" id="PTHR21539">
    <property type="entry name" value="SAGA-ASSOCIATED FACTOR 29"/>
    <property type="match status" value="1"/>
</dbReference>
<name>A0A162TDS5_PHYB8</name>
<dbReference type="AlphaFoldDB" id="A0A162TDS5"/>
<keyword evidence="6" id="KW-1133">Transmembrane helix</keyword>
<dbReference type="FunCoup" id="A0A162TDS5">
    <property type="interactions" value="23"/>
</dbReference>
<proteinExistence type="predicted"/>
<evidence type="ECO:0000256" key="4">
    <source>
        <dbReference type="ARBA" id="ARBA00023242"/>
    </source>
</evidence>
<evidence type="ECO:0000313" key="8">
    <source>
        <dbReference type="EMBL" id="OAD66323.1"/>
    </source>
</evidence>
<evidence type="ECO:0000256" key="5">
    <source>
        <dbReference type="SAM" id="MobiDB-lite"/>
    </source>
</evidence>
<dbReference type="RefSeq" id="XP_018284363.1">
    <property type="nucleotide sequence ID" value="XM_018432970.1"/>
</dbReference>
<dbReference type="STRING" id="763407.A0A162TDS5"/>
<dbReference type="GeneID" id="28993876"/>
<keyword evidence="9" id="KW-1185">Reference proteome</keyword>
<evidence type="ECO:0000256" key="1">
    <source>
        <dbReference type="ARBA" id="ARBA00004123"/>
    </source>
</evidence>
<feature type="domain" description="SGF29 C-terminal" evidence="7">
    <location>
        <begin position="163"/>
        <end position="303"/>
    </location>
</feature>
<dbReference type="PROSITE" id="PS51518">
    <property type="entry name" value="SGF29_C"/>
    <property type="match status" value="1"/>
</dbReference>
<keyword evidence="2" id="KW-0805">Transcription regulation</keyword>
<protein>
    <recommendedName>
        <fullName evidence="7">SGF29 C-terminal domain-containing protein</fullName>
    </recommendedName>
</protein>
<keyword evidence="6" id="KW-0812">Transmembrane</keyword>
<feature type="region of interest" description="Disordered" evidence="5">
    <location>
        <begin position="133"/>
        <end position="171"/>
    </location>
</feature>
<organism evidence="8 9">
    <name type="scientific">Phycomyces blakesleeanus (strain ATCC 8743b / DSM 1359 / FGSC 10004 / NBRC 33097 / NRRL 1555)</name>
    <dbReference type="NCBI Taxonomy" id="763407"/>
    <lineage>
        <taxon>Eukaryota</taxon>
        <taxon>Fungi</taxon>
        <taxon>Fungi incertae sedis</taxon>
        <taxon>Mucoromycota</taxon>
        <taxon>Mucoromycotina</taxon>
        <taxon>Mucoromycetes</taxon>
        <taxon>Mucorales</taxon>
        <taxon>Phycomycetaceae</taxon>
        <taxon>Phycomyces</taxon>
    </lineage>
</organism>
<comment type="subcellular location">
    <subcellularLocation>
        <location evidence="1">Nucleus</location>
    </subcellularLocation>
</comment>
<dbReference type="OrthoDB" id="10265994at2759"/>
<sequence>MDRKSRTSRSATLEEANEEFNLWKEICTSLVKLEDIQKDADVALTNINKCHLSLNFDEGKFDIFLLLLIWLMIISIAFTVAQRLKEYYHSGINLTTTEIKTIKDIIEKITVLIGLRDASEYVNVFDPKRRKRKVEPDELKVSNPASKSSLPTAGPTKKTKMSTNGIFPPGTSVAARQMQQKGKAEEWILAVVIAYIPDKGRYHVEDVDQEENGAKPRYMLAPRHIIPVPEGSEVHDLAELNTGKDVLALYPGTTCFYRASVIAPPSKNKEVGRQGNYKVQFEDDNDEFKYVMPEHVLEFPKTK</sequence>
<dbReference type="VEuPathDB" id="FungiDB:PHYBLDRAFT_152648"/>
<evidence type="ECO:0000313" key="9">
    <source>
        <dbReference type="Proteomes" id="UP000077315"/>
    </source>
</evidence>
<keyword evidence="3" id="KW-0804">Transcription</keyword>
<dbReference type="PANTHER" id="PTHR21539:SF0">
    <property type="entry name" value="SAGA-ASSOCIATED FACTOR 29"/>
    <property type="match status" value="1"/>
</dbReference>
<dbReference type="Proteomes" id="UP000077315">
    <property type="component" value="Unassembled WGS sequence"/>
</dbReference>
<dbReference type="EMBL" id="KV441004">
    <property type="protein sequence ID" value="OAD66323.1"/>
    <property type="molecule type" value="Genomic_DNA"/>
</dbReference>
<evidence type="ECO:0000259" key="7">
    <source>
        <dbReference type="PROSITE" id="PS51518"/>
    </source>
</evidence>
<dbReference type="InterPro" id="IPR037802">
    <property type="entry name" value="SGF29"/>
</dbReference>
<keyword evidence="4" id="KW-0539">Nucleus</keyword>
<reference evidence="9" key="1">
    <citation type="submission" date="2015-06" db="EMBL/GenBank/DDBJ databases">
        <title>Expansion of signal transduction pathways in fungi by whole-genome duplication.</title>
        <authorList>
            <consortium name="DOE Joint Genome Institute"/>
            <person name="Corrochano L.M."/>
            <person name="Kuo A."/>
            <person name="Marcet-Houben M."/>
            <person name="Polaino S."/>
            <person name="Salamov A."/>
            <person name="Villalobos J.M."/>
            <person name="Alvarez M.I."/>
            <person name="Avalos J."/>
            <person name="Benito E.P."/>
            <person name="Benoit I."/>
            <person name="Burger G."/>
            <person name="Camino L.P."/>
            <person name="Canovas D."/>
            <person name="Cerda-Olmedo E."/>
            <person name="Cheng J.-F."/>
            <person name="Dominguez A."/>
            <person name="Elias M."/>
            <person name="Eslava A.P."/>
            <person name="Glaser F."/>
            <person name="Grimwood J."/>
            <person name="Gutierrez G."/>
            <person name="Heitman J."/>
            <person name="Henrissat B."/>
            <person name="Iturriaga E.A."/>
            <person name="Lang B.F."/>
            <person name="Lavin J.L."/>
            <person name="Lee S."/>
            <person name="Li W."/>
            <person name="Lindquist E."/>
            <person name="Lopez-Garcia S."/>
            <person name="Luque E.M."/>
            <person name="Marcos A.T."/>
            <person name="Martin J."/>
            <person name="McCluskey K."/>
            <person name="Medina H.R."/>
            <person name="Miralles-Duran A."/>
            <person name="Miyazaki A."/>
            <person name="Munoz-Torres E."/>
            <person name="Oguiza J.A."/>
            <person name="Ohm R."/>
            <person name="Olmedo M."/>
            <person name="Orejas M."/>
            <person name="Ortiz-Castellanos L."/>
            <person name="Pisabarro A.G."/>
            <person name="Rodriguez-Romero J."/>
            <person name="Ruiz-Herrera J."/>
            <person name="Ruiz-Vazquez R."/>
            <person name="Sanz C."/>
            <person name="Schackwitz W."/>
            <person name="Schmutz J."/>
            <person name="Shahriari M."/>
            <person name="Shelest E."/>
            <person name="Silva-Franco F."/>
            <person name="Soanes D."/>
            <person name="Syed K."/>
            <person name="Tagua V.G."/>
            <person name="Talbot N.J."/>
            <person name="Thon M."/>
            <person name="De vries R.P."/>
            <person name="Wiebenga A."/>
            <person name="Yadav J.S."/>
            <person name="Braun E.L."/>
            <person name="Baker S."/>
            <person name="Garre V."/>
            <person name="Horwitz B."/>
            <person name="Torres-Martinez S."/>
            <person name="Idnurm A."/>
            <person name="Herrera-Estrella A."/>
            <person name="Gabaldon T."/>
            <person name="Grigoriev I.V."/>
        </authorList>
    </citation>
    <scope>NUCLEOTIDE SEQUENCE [LARGE SCALE GENOMIC DNA]</scope>
    <source>
        <strain evidence="9">NRRL 1555(-)</strain>
    </source>
</reference>
<gene>
    <name evidence="8" type="ORF">PHYBLDRAFT_152648</name>
</gene>
<feature type="transmembrane region" description="Helical" evidence="6">
    <location>
        <begin position="63"/>
        <end position="81"/>
    </location>
</feature>
<dbReference type="Gene3D" id="2.30.30.140">
    <property type="match status" value="2"/>
</dbReference>
<dbReference type="InterPro" id="IPR047288">
    <property type="entry name" value="Tudor_SGF29_rpt1"/>
</dbReference>
<dbReference type="GO" id="GO:0005634">
    <property type="term" value="C:nucleus"/>
    <property type="evidence" value="ECO:0007669"/>
    <property type="project" value="UniProtKB-SubCell"/>
</dbReference>
<evidence type="ECO:0000256" key="3">
    <source>
        <dbReference type="ARBA" id="ARBA00023163"/>
    </source>
</evidence>
<dbReference type="GO" id="GO:0000124">
    <property type="term" value="C:SAGA complex"/>
    <property type="evidence" value="ECO:0007669"/>
    <property type="project" value="InterPro"/>
</dbReference>
<dbReference type="Pfam" id="PF07039">
    <property type="entry name" value="SGF29_Tudor"/>
    <property type="match status" value="1"/>
</dbReference>
<dbReference type="InParanoid" id="A0A162TDS5"/>
<dbReference type="InterPro" id="IPR010750">
    <property type="entry name" value="SGF29_tudor-like_dom"/>
</dbReference>
<dbReference type="CDD" id="cd20394">
    <property type="entry name" value="Tudor_SGF29_rpt2"/>
    <property type="match status" value="1"/>
</dbReference>
<evidence type="ECO:0000256" key="6">
    <source>
        <dbReference type="SAM" id="Phobius"/>
    </source>
</evidence>
<dbReference type="InterPro" id="IPR047287">
    <property type="entry name" value="Tudor_SGF29_rpt2"/>
</dbReference>
<dbReference type="CDD" id="cd20393">
    <property type="entry name" value="Tudor_SGF29_rpt1"/>
    <property type="match status" value="1"/>
</dbReference>
<evidence type="ECO:0000256" key="2">
    <source>
        <dbReference type="ARBA" id="ARBA00023015"/>
    </source>
</evidence>
<accession>A0A162TDS5</accession>
<keyword evidence="6" id="KW-0472">Membrane</keyword>